<accession>A0A200R1P3</accession>
<name>A0A200R1P3_MACCD</name>
<organism evidence="2 3">
    <name type="scientific">Macleaya cordata</name>
    <name type="common">Five-seeded plume-poppy</name>
    <name type="synonym">Bocconia cordata</name>
    <dbReference type="NCBI Taxonomy" id="56857"/>
    <lineage>
        <taxon>Eukaryota</taxon>
        <taxon>Viridiplantae</taxon>
        <taxon>Streptophyta</taxon>
        <taxon>Embryophyta</taxon>
        <taxon>Tracheophyta</taxon>
        <taxon>Spermatophyta</taxon>
        <taxon>Magnoliopsida</taxon>
        <taxon>Ranunculales</taxon>
        <taxon>Papaveraceae</taxon>
        <taxon>Papaveroideae</taxon>
        <taxon>Macleaya</taxon>
    </lineage>
</organism>
<evidence type="ECO:0000256" key="1">
    <source>
        <dbReference type="SAM" id="MobiDB-lite"/>
    </source>
</evidence>
<dbReference type="InParanoid" id="A0A200R1P3"/>
<evidence type="ECO:0000313" key="3">
    <source>
        <dbReference type="Proteomes" id="UP000195402"/>
    </source>
</evidence>
<proteinExistence type="predicted"/>
<feature type="region of interest" description="Disordered" evidence="1">
    <location>
        <begin position="40"/>
        <end position="149"/>
    </location>
</feature>
<comment type="caution">
    <text evidence="2">The sequence shown here is derived from an EMBL/GenBank/DDBJ whole genome shotgun (WGS) entry which is preliminary data.</text>
</comment>
<gene>
    <name evidence="2" type="ORF">BVC80_1543g78</name>
</gene>
<reference evidence="2 3" key="1">
    <citation type="journal article" date="2017" name="Mol. Plant">
        <title>The Genome of Medicinal Plant Macleaya cordata Provides New Insights into Benzylisoquinoline Alkaloids Metabolism.</title>
        <authorList>
            <person name="Liu X."/>
            <person name="Liu Y."/>
            <person name="Huang P."/>
            <person name="Ma Y."/>
            <person name="Qing Z."/>
            <person name="Tang Q."/>
            <person name="Cao H."/>
            <person name="Cheng P."/>
            <person name="Zheng Y."/>
            <person name="Yuan Z."/>
            <person name="Zhou Y."/>
            <person name="Liu J."/>
            <person name="Tang Z."/>
            <person name="Zhuo Y."/>
            <person name="Zhang Y."/>
            <person name="Yu L."/>
            <person name="Huang J."/>
            <person name="Yang P."/>
            <person name="Peng Q."/>
            <person name="Zhang J."/>
            <person name="Jiang W."/>
            <person name="Zhang Z."/>
            <person name="Lin K."/>
            <person name="Ro D.K."/>
            <person name="Chen X."/>
            <person name="Xiong X."/>
            <person name="Shang Y."/>
            <person name="Huang S."/>
            <person name="Zeng J."/>
        </authorList>
    </citation>
    <scope>NUCLEOTIDE SEQUENCE [LARGE SCALE GENOMIC DNA]</scope>
    <source>
        <strain evidence="3">cv. BLH2017</strain>
        <tissue evidence="2">Root</tissue>
    </source>
</reference>
<sequence>MAAMEEDEDPFASICDHCIISSSQENLLLSEPLFAFELPPPPPVEPISPASSGHKSTGIAVSSVEDEEKEVSSQECTKIMRAEVGVQDERERAQPNVSNEKPPIENEVLQSPSPQRDVLVSPREEEPAPSTSNQRVRKLGEGISNSSPEITDILDIVRRRGIKVPRPRWWRLEGYSKKVLDPKRKGAEKKD</sequence>
<dbReference type="AlphaFoldDB" id="A0A200R1P3"/>
<dbReference type="EMBL" id="MVGT01000481">
    <property type="protein sequence ID" value="OVA16644.1"/>
    <property type="molecule type" value="Genomic_DNA"/>
</dbReference>
<keyword evidence="3" id="KW-1185">Reference proteome</keyword>
<dbReference type="Proteomes" id="UP000195402">
    <property type="component" value="Unassembled WGS sequence"/>
</dbReference>
<protein>
    <submittedName>
        <fullName evidence="2">Uncharacterized protein</fullName>
    </submittedName>
</protein>
<evidence type="ECO:0000313" key="2">
    <source>
        <dbReference type="EMBL" id="OVA16644.1"/>
    </source>
</evidence>